<sequence length="147" mass="15563">MTSMRTHHPTSRAAISSLEIVIAGGLLGLALITVLPVASRAGAVRSELADRAAARQLVANVLERVLTHTAGNSTDGGPTTSDIESATIPAETMDFLDDPQFDIRVETIGDEPSLRRVTATLSWTSRNGEPARPVALTAWIPPAEEQP</sequence>
<evidence type="ECO:0000256" key="1">
    <source>
        <dbReference type="SAM" id="Phobius"/>
    </source>
</evidence>
<protein>
    <recommendedName>
        <fullName evidence="4">Type II secretion system protein</fullName>
    </recommendedName>
</protein>
<organism evidence="2 3">
    <name type="scientific">Maioricimonas rarisocia</name>
    <dbReference type="NCBI Taxonomy" id="2528026"/>
    <lineage>
        <taxon>Bacteria</taxon>
        <taxon>Pseudomonadati</taxon>
        <taxon>Planctomycetota</taxon>
        <taxon>Planctomycetia</taxon>
        <taxon>Planctomycetales</taxon>
        <taxon>Planctomycetaceae</taxon>
        <taxon>Maioricimonas</taxon>
    </lineage>
</organism>
<keyword evidence="3" id="KW-1185">Reference proteome</keyword>
<dbReference type="RefSeq" id="WP_145371105.1">
    <property type="nucleotide sequence ID" value="NZ_CP036275.1"/>
</dbReference>
<dbReference type="Proteomes" id="UP000320496">
    <property type="component" value="Chromosome"/>
</dbReference>
<keyword evidence="1" id="KW-0472">Membrane</keyword>
<dbReference type="AlphaFoldDB" id="A0A517ZBY5"/>
<evidence type="ECO:0000313" key="2">
    <source>
        <dbReference type="EMBL" id="QDU39977.1"/>
    </source>
</evidence>
<keyword evidence="1" id="KW-1133">Transmembrane helix</keyword>
<proteinExistence type="predicted"/>
<accession>A0A517ZBY5</accession>
<evidence type="ECO:0000313" key="3">
    <source>
        <dbReference type="Proteomes" id="UP000320496"/>
    </source>
</evidence>
<feature type="transmembrane region" description="Helical" evidence="1">
    <location>
        <begin position="20"/>
        <end position="38"/>
    </location>
</feature>
<gene>
    <name evidence="2" type="ORF">Mal4_43310</name>
</gene>
<reference evidence="2 3" key="1">
    <citation type="submission" date="2019-02" db="EMBL/GenBank/DDBJ databases">
        <title>Deep-cultivation of Planctomycetes and their phenomic and genomic characterization uncovers novel biology.</title>
        <authorList>
            <person name="Wiegand S."/>
            <person name="Jogler M."/>
            <person name="Boedeker C."/>
            <person name="Pinto D."/>
            <person name="Vollmers J."/>
            <person name="Rivas-Marin E."/>
            <person name="Kohn T."/>
            <person name="Peeters S.H."/>
            <person name="Heuer A."/>
            <person name="Rast P."/>
            <person name="Oberbeckmann S."/>
            <person name="Bunk B."/>
            <person name="Jeske O."/>
            <person name="Meyerdierks A."/>
            <person name="Storesund J.E."/>
            <person name="Kallscheuer N."/>
            <person name="Luecker S."/>
            <person name="Lage O.M."/>
            <person name="Pohl T."/>
            <person name="Merkel B.J."/>
            <person name="Hornburger P."/>
            <person name="Mueller R.-W."/>
            <person name="Bruemmer F."/>
            <person name="Labrenz M."/>
            <person name="Spormann A.M."/>
            <person name="Op den Camp H."/>
            <person name="Overmann J."/>
            <person name="Amann R."/>
            <person name="Jetten M.S.M."/>
            <person name="Mascher T."/>
            <person name="Medema M.H."/>
            <person name="Devos D.P."/>
            <person name="Kaster A.-K."/>
            <person name="Ovreas L."/>
            <person name="Rohde M."/>
            <person name="Galperin M.Y."/>
            <person name="Jogler C."/>
        </authorList>
    </citation>
    <scope>NUCLEOTIDE SEQUENCE [LARGE SCALE GENOMIC DNA]</scope>
    <source>
        <strain evidence="2 3">Mal4</strain>
    </source>
</reference>
<keyword evidence="1" id="KW-0812">Transmembrane</keyword>
<name>A0A517ZBY5_9PLAN</name>
<evidence type="ECO:0008006" key="4">
    <source>
        <dbReference type="Google" id="ProtNLM"/>
    </source>
</evidence>
<dbReference type="EMBL" id="CP036275">
    <property type="protein sequence ID" value="QDU39977.1"/>
    <property type="molecule type" value="Genomic_DNA"/>
</dbReference>
<dbReference type="KEGG" id="mri:Mal4_43310"/>